<feature type="compositionally biased region" description="Basic and acidic residues" evidence="1">
    <location>
        <begin position="56"/>
        <end position="67"/>
    </location>
</feature>
<dbReference type="EMBL" id="JAINUG010000120">
    <property type="protein sequence ID" value="KAJ8395012.1"/>
    <property type="molecule type" value="Genomic_DNA"/>
</dbReference>
<accession>A0AAD7S2Z4</accession>
<evidence type="ECO:0000313" key="3">
    <source>
        <dbReference type="Proteomes" id="UP001221898"/>
    </source>
</evidence>
<feature type="region of interest" description="Disordered" evidence="1">
    <location>
        <begin position="56"/>
        <end position="90"/>
    </location>
</feature>
<organism evidence="2 3">
    <name type="scientific">Aldrovandia affinis</name>
    <dbReference type="NCBI Taxonomy" id="143900"/>
    <lineage>
        <taxon>Eukaryota</taxon>
        <taxon>Metazoa</taxon>
        <taxon>Chordata</taxon>
        <taxon>Craniata</taxon>
        <taxon>Vertebrata</taxon>
        <taxon>Euteleostomi</taxon>
        <taxon>Actinopterygii</taxon>
        <taxon>Neopterygii</taxon>
        <taxon>Teleostei</taxon>
        <taxon>Notacanthiformes</taxon>
        <taxon>Halosauridae</taxon>
        <taxon>Aldrovandia</taxon>
    </lineage>
</organism>
<evidence type="ECO:0000313" key="2">
    <source>
        <dbReference type="EMBL" id="KAJ8395012.1"/>
    </source>
</evidence>
<protein>
    <submittedName>
        <fullName evidence="2">Uncharacterized protein</fullName>
    </submittedName>
</protein>
<proteinExistence type="predicted"/>
<comment type="caution">
    <text evidence="2">The sequence shown here is derived from an EMBL/GenBank/DDBJ whole genome shotgun (WGS) entry which is preliminary data.</text>
</comment>
<evidence type="ECO:0000256" key="1">
    <source>
        <dbReference type="SAM" id="MobiDB-lite"/>
    </source>
</evidence>
<sequence length="146" mass="17046">MNRNNRDRRVNCGGDKARRCTEENVCLLGAFSLHGRASEISPEALHALEEYVGQLEEPRTAERRGGELARPQEALKSRRNARRRQKQEKPELKHFKCLSWRPCLMAAHSRNHSATRKSLRRYARLTCKAIRPWLHKSAHEAKRSRR</sequence>
<name>A0AAD7S2Z4_9TELE</name>
<feature type="compositionally biased region" description="Basic residues" evidence="1">
    <location>
        <begin position="77"/>
        <end position="86"/>
    </location>
</feature>
<gene>
    <name evidence="2" type="ORF">AAFF_G00039630</name>
</gene>
<dbReference type="Proteomes" id="UP001221898">
    <property type="component" value="Unassembled WGS sequence"/>
</dbReference>
<dbReference type="AlphaFoldDB" id="A0AAD7S2Z4"/>
<keyword evidence="3" id="KW-1185">Reference proteome</keyword>
<reference evidence="2" key="1">
    <citation type="journal article" date="2023" name="Science">
        <title>Genome structures resolve the early diversification of teleost fishes.</title>
        <authorList>
            <person name="Parey E."/>
            <person name="Louis A."/>
            <person name="Montfort J."/>
            <person name="Bouchez O."/>
            <person name="Roques C."/>
            <person name="Iampietro C."/>
            <person name="Lluch J."/>
            <person name="Castinel A."/>
            <person name="Donnadieu C."/>
            <person name="Desvignes T."/>
            <person name="Floi Bucao C."/>
            <person name="Jouanno E."/>
            <person name="Wen M."/>
            <person name="Mejri S."/>
            <person name="Dirks R."/>
            <person name="Jansen H."/>
            <person name="Henkel C."/>
            <person name="Chen W.J."/>
            <person name="Zahm M."/>
            <person name="Cabau C."/>
            <person name="Klopp C."/>
            <person name="Thompson A.W."/>
            <person name="Robinson-Rechavi M."/>
            <person name="Braasch I."/>
            <person name="Lecointre G."/>
            <person name="Bobe J."/>
            <person name="Postlethwait J.H."/>
            <person name="Berthelot C."/>
            <person name="Roest Crollius H."/>
            <person name="Guiguen Y."/>
        </authorList>
    </citation>
    <scope>NUCLEOTIDE SEQUENCE</scope>
    <source>
        <strain evidence="2">NC1722</strain>
    </source>
</reference>